<organism evidence="1 2">
    <name type="scientific">Streptomyces corchorusii</name>
    <name type="common">Streptomyces chibaensis</name>
    <dbReference type="NCBI Taxonomy" id="1903"/>
    <lineage>
        <taxon>Bacteria</taxon>
        <taxon>Bacillati</taxon>
        <taxon>Actinomycetota</taxon>
        <taxon>Actinomycetes</taxon>
        <taxon>Kitasatosporales</taxon>
        <taxon>Streptomycetaceae</taxon>
        <taxon>Streptomyces</taxon>
    </lineage>
</organism>
<dbReference type="EMBL" id="LMWP01000020">
    <property type="protein sequence ID" value="KUN25320.1"/>
    <property type="molecule type" value="Genomic_DNA"/>
</dbReference>
<dbReference type="AlphaFoldDB" id="A0A101Q8V9"/>
<keyword evidence="2" id="KW-1185">Reference proteome</keyword>
<evidence type="ECO:0000313" key="2">
    <source>
        <dbReference type="Proteomes" id="UP000053398"/>
    </source>
</evidence>
<reference evidence="1 2" key="1">
    <citation type="submission" date="2015-10" db="EMBL/GenBank/DDBJ databases">
        <title>Draft genome sequence of Streptomyces corchorusii DSM 40340, type strain for the species Streptomyces corchorusii.</title>
        <authorList>
            <person name="Ruckert C."/>
            <person name="Winkler A."/>
            <person name="Kalinowski J."/>
            <person name="Kampfer P."/>
            <person name="Glaeser S."/>
        </authorList>
    </citation>
    <scope>NUCLEOTIDE SEQUENCE [LARGE SCALE GENOMIC DNA]</scope>
    <source>
        <strain evidence="1 2">DSM 40340</strain>
    </source>
</reference>
<comment type="caution">
    <text evidence="1">The sequence shown here is derived from an EMBL/GenBank/DDBJ whole genome shotgun (WGS) entry which is preliminary data.</text>
</comment>
<gene>
    <name evidence="1" type="ORF">AQJ11_21380</name>
</gene>
<sequence>MSRSWTGRGRRATRWPRLTTARTNWSTAPATSARVVGEGTLELALDGGPVLAALGPRTRT</sequence>
<protein>
    <submittedName>
        <fullName evidence="1">Uncharacterized protein</fullName>
    </submittedName>
</protein>
<accession>A0A101Q8V9</accession>
<dbReference type="Proteomes" id="UP000053398">
    <property type="component" value="Unassembled WGS sequence"/>
</dbReference>
<proteinExistence type="predicted"/>
<evidence type="ECO:0000313" key="1">
    <source>
        <dbReference type="EMBL" id="KUN25320.1"/>
    </source>
</evidence>
<name>A0A101Q8V9_STRCK</name>